<evidence type="ECO:0000256" key="1">
    <source>
        <dbReference type="SAM" id="MobiDB-lite"/>
    </source>
</evidence>
<keyword evidence="4" id="KW-1185">Reference proteome</keyword>
<accession>A0A165SNG5</accession>
<evidence type="ECO:0000259" key="2">
    <source>
        <dbReference type="Pfam" id="PF24809"/>
    </source>
</evidence>
<dbReference type="OrthoDB" id="443402at2759"/>
<reference evidence="3 4" key="1">
    <citation type="journal article" date="2016" name="Mol. Biol. Evol.">
        <title>Comparative Genomics of Early-Diverging Mushroom-Forming Fungi Provides Insights into the Origins of Lignocellulose Decay Capabilities.</title>
        <authorList>
            <person name="Nagy L.G."/>
            <person name="Riley R."/>
            <person name="Tritt A."/>
            <person name="Adam C."/>
            <person name="Daum C."/>
            <person name="Floudas D."/>
            <person name="Sun H."/>
            <person name="Yadav J.S."/>
            <person name="Pangilinan J."/>
            <person name="Larsson K.H."/>
            <person name="Matsuura K."/>
            <person name="Barry K."/>
            <person name="Labutti K."/>
            <person name="Kuo R."/>
            <person name="Ohm R.A."/>
            <person name="Bhattacharya S.S."/>
            <person name="Shirouzu T."/>
            <person name="Yoshinaga Y."/>
            <person name="Martin F.M."/>
            <person name="Grigoriev I.V."/>
            <person name="Hibbett D.S."/>
        </authorList>
    </citation>
    <scope>NUCLEOTIDE SEQUENCE [LARGE SCALE GENOMIC DNA]</scope>
    <source>
        <strain evidence="3 4">L-15889</strain>
    </source>
</reference>
<feature type="compositionally biased region" description="Low complexity" evidence="1">
    <location>
        <begin position="24"/>
        <end position="42"/>
    </location>
</feature>
<dbReference type="Pfam" id="PF24809">
    <property type="entry name" value="DUF7708"/>
    <property type="match status" value="1"/>
</dbReference>
<dbReference type="InterPro" id="IPR056125">
    <property type="entry name" value="DUF7708"/>
</dbReference>
<protein>
    <recommendedName>
        <fullName evidence="2">DUF7708 domain-containing protein</fullName>
    </recommendedName>
</protein>
<evidence type="ECO:0000313" key="4">
    <source>
        <dbReference type="Proteomes" id="UP000076727"/>
    </source>
</evidence>
<gene>
    <name evidence="3" type="ORF">DAEQUDRAFT_26035</name>
</gene>
<feature type="region of interest" description="Disordered" evidence="1">
    <location>
        <begin position="21"/>
        <end position="42"/>
    </location>
</feature>
<feature type="domain" description="DUF7708" evidence="2">
    <location>
        <begin position="104"/>
        <end position="209"/>
    </location>
</feature>
<dbReference type="AlphaFoldDB" id="A0A165SNG5"/>
<proteinExistence type="predicted"/>
<evidence type="ECO:0000313" key="3">
    <source>
        <dbReference type="EMBL" id="KZT72257.1"/>
    </source>
</evidence>
<organism evidence="3 4">
    <name type="scientific">Daedalea quercina L-15889</name>
    <dbReference type="NCBI Taxonomy" id="1314783"/>
    <lineage>
        <taxon>Eukaryota</taxon>
        <taxon>Fungi</taxon>
        <taxon>Dikarya</taxon>
        <taxon>Basidiomycota</taxon>
        <taxon>Agaricomycotina</taxon>
        <taxon>Agaricomycetes</taxon>
        <taxon>Polyporales</taxon>
        <taxon>Fomitopsis</taxon>
    </lineage>
</organism>
<dbReference type="STRING" id="1314783.A0A165SNG5"/>
<dbReference type="Proteomes" id="UP000076727">
    <property type="component" value="Unassembled WGS sequence"/>
</dbReference>
<dbReference type="EMBL" id="KV429041">
    <property type="protein sequence ID" value="KZT72257.1"/>
    <property type="molecule type" value="Genomic_DNA"/>
</dbReference>
<sequence>MLRLDISSRILQDNFTGTALMDQSASSPTHASSSACDQTSSSGCELTTFDRALTTYLDSLPNDKKKFKFIELCRGSGIVTPQEINDLIQQQESKHTLSGPVKRVFNRLVNALKDYGEVIGQFASAQPLPLAIIWGALKIVVELTQGAARCHEMFDAMKDELRILTEHIQRITDYEGLYGGSQRMQHLLSASYTDIIRFWHRVHKECERSSN</sequence>
<name>A0A165SNG5_9APHY</name>